<evidence type="ECO:0000256" key="4">
    <source>
        <dbReference type="ARBA" id="ARBA00022723"/>
    </source>
</evidence>
<dbReference type="EMBL" id="CAJOBJ010071369">
    <property type="protein sequence ID" value="CAF4461645.1"/>
    <property type="molecule type" value="Genomic_DNA"/>
</dbReference>
<dbReference type="AlphaFoldDB" id="A0A816QWA3"/>
<dbReference type="Proteomes" id="UP000676336">
    <property type="component" value="Unassembled WGS sequence"/>
</dbReference>
<comment type="function">
    <text evidence="1 8">Reversible hydration of carbon dioxide.</text>
</comment>
<evidence type="ECO:0000259" key="9">
    <source>
        <dbReference type="PROSITE" id="PS51144"/>
    </source>
</evidence>
<protein>
    <recommendedName>
        <fullName evidence="3 8">Carbonic anhydrase</fullName>
        <ecNumber evidence="3 8">4.2.1.1</ecNumber>
    </recommendedName>
</protein>
<dbReference type="CDD" id="cd00326">
    <property type="entry name" value="alpha_CA"/>
    <property type="match status" value="1"/>
</dbReference>
<dbReference type="Proteomes" id="UP000681720">
    <property type="component" value="Unassembled WGS sequence"/>
</dbReference>
<evidence type="ECO:0000256" key="1">
    <source>
        <dbReference type="ARBA" id="ARBA00002904"/>
    </source>
</evidence>
<evidence type="ECO:0000256" key="5">
    <source>
        <dbReference type="ARBA" id="ARBA00022833"/>
    </source>
</evidence>
<dbReference type="PROSITE" id="PS00162">
    <property type="entry name" value="ALPHA_CA_1"/>
    <property type="match status" value="1"/>
</dbReference>
<dbReference type="EMBL" id="CAJOBI010044551">
    <property type="protein sequence ID" value="CAF4341191.1"/>
    <property type="molecule type" value="Genomic_DNA"/>
</dbReference>
<dbReference type="EMBL" id="CAJNRE010007675">
    <property type="protein sequence ID" value="CAF2067000.1"/>
    <property type="molecule type" value="Genomic_DNA"/>
</dbReference>
<reference evidence="10" key="1">
    <citation type="submission" date="2021-02" db="EMBL/GenBank/DDBJ databases">
        <authorList>
            <person name="Nowell W R."/>
        </authorList>
    </citation>
    <scope>NUCLEOTIDE SEQUENCE</scope>
</reference>
<gene>
    <name evidence="12" type="ORF">GIL414_LOCUS32908</name>
    <name evidence="10" type="ORF">MBJ925_LOCUS16067</name>
    <name evidence="11" type="ORF">SMN809_LOCUS27812</name>
</gene>
<dbReference type="InterPro" id="IPR018338">
    <property type="entry name" value="Carbonic_anhydrase_a-class_CS"/>
</dbReference>
<dbReference type="InterPro" id="IPR036398">
    <property type="entry name" value="CA_dom_sf"/>
</dbReference>
<proteinExistence type="inferred from homology"/>
<comment type="catalytic activity">
    <reaction evidence="7 8">
        <text>hydrogencarbonate + H(+) = CO2 + H2O</text>
        <dbReference type="Rhea" id="RHEA:10748"/>
        <dbReference type="ChEBI" id="CHEBI:15377"/>
        <dbReference type="ChEBI" id="CHEBI:15378"/>
        <dbReference type="ChEBI" id="CHEBI:16526"/>
        <dbReference type="ChEBI" id="CHEBI:17544"/>
        <dbReference type="EC" id="4.2.1.1"/>
    </reaction>
</comment>
<evidence type="ECO:0000313" key="13">
    <source>
        <dbReference type="Proteomes" id="UP000663824"/>
    </source>
</evidence>
<keyword evidence="6 8" id="KW-0456">Lyase</keyword>
<dbReference type="InterPro" id="IPR023561">
    <property type="entry name" value="Carbonic_anhydrase_a-class"/>
</dbReference>
<dbReference type="GO" id="GO:0004089">
    <property type="term" value="F:carbonate dehydratase activity"/>
    <property type="evidence" value="ECO:0007669"/>
    <property type="project" value="UniProtKB-UniRule"/>
</dbReference>
<evidence type="ECO:0000313" key="11">
    <source>
        <dbReference type="EMBL" id="CAF4341191.1"/>
    </source>
</evidence>
<evidence type="ECO:0000256" key="8">
    <source>
        <dbReference type="RuleBase" id="RU367011"/>
    </source>
</evidence>
<name>A0A816QWA3_9BILA</name>
<comment type="similarity">
    <text evidence="2 8">Belongs to the alpha-carbonic anhydrase family.</text>
</comment>
<evidence type="ECO:0000256" key="7">
    <source>
        <dbReference type="ARBA" id="ARBA00048348"/>
    </source>
</evidence>
<dbReference type="Gene3D" id="3.10.200.10">
    <property type="entry name" value="Alpha carbonic anhydrase"/>
    <property type="match status" value="1"/>
</dbReference>
<evidence type="ECO:0000313" key="10">
    <source>
        <dbReference type="EMBL" id="CAF2067000.1"/>
    </source>
</evidence>
<dbReference type="SUPFAM" id="SSF51069">
    <property type="entry name" value="Carbonic anhydrase"/>
    <property type="match status" value="1"/>
</dbReference>
<dbReference type="Pfam" id="PF00194">
    <property type="entry name" value="Carb_anhydrase"/>
    <property type="match status" value="1"/>
</dbReference>
<keyword evidence="4 8" id="KW-0479">Metal-binding</keyword>
<dbReference type="SMART" id="SM01057">
    <property type="entry name" value="Carb_anhydrase"/>
    <property type="match status" value="1"/>
</dbReference>
<keyword evidence="5 8" id="KW-0862">Zinc</keyword>
<evidence type="ECO:0000256" key="2">
    <source>
        <dbReference type="ARBA" id="ARBA00010718"/>
    </source>
</evidence>
<dbReference type="PANTHER" id="PTHR18952">
    <property type="entry name" value="CARBONIC ANHYDRASE"/>
    <property type="match status" value="1"/>
</dbReference>
<accession>A0A816QWA3</accession>
<sequence length="273" mass="30848">ITITITITKKPSNHARSRSRSRVIVIVKKVITQYTTAWPDHFPAAGGSCQSPINVVSSETVPQQYPPFVFSPSYMGLTLLVLTNNGHQVAATLKKDTESETQSDLWITGGGLTDTFHFVNFHLYWGRNDRHGSEHEIDGNIFPAEAHVVHKNNETGETAVLGFLFDIVNSPDKENVQWKVYSTPASTLINIGDTVDCMINMIQLLNIEDKQFFRYIGSLTTPPCTEGVIWTIFIDTITILEDDLNLLRKNIMRKVYRPVQPVNDRIIYRNQVD</sequence>
<comment type="cofactor">
    <cofactor evidence="8">
        <name>Zn(2+)</name>
        <dbReference type="ChEBI" id="CHEBI:29105"/>
    </cofactor>
</comment>
<evidence type="ECO:0000313" key="12">
    <source>
        <dbReference type="EMBL" id="CAF4461645.1"/>
    </source>
</evidence>
<comment type="caution">
    <text evidence="10">The sequence shown here is derived from an EMBL/GenBank/DDBJ whole genome shotgun (WGS) entry which is preliminary data.</text>
</comment>
<evidence type="ECO:0000256" key="3">
    <source>
        <dbReference type="ARBA" id="ARBA00012925"/>
    </source>
</evidence>
<evidence type="ECO:0000256" key="6">
    <source>
        <dbReference type="ARBA" id="ARBA00023239"/>
    </source>
</evidence>
<dbReference type="InterPro" id="IPR001148">
    <property type="entry name" value="CA_dom"/>
</dbReference>
<feature type="domain" description="Alpha-carbonic anhydrase" evidence="9">
    <location>
        <begin position="32"/>
        <end position="271"/>
    </location>
</feature>
<dbReference type="GO" id="GO:0008270">
    <property type="term" value="F:zinc ion binding"/>
    <property type="evidence" value="ECO:0007669"/>
    <property type="project" value="UniProtKB-UniRule"/>
</dbReference>
<dbReference type="EC" id="4.2.1.1" evidence="3 8"/>
<dbReference type="GO" id="GO:0005886">
    <property type="term" value="C:plasma membrane"/>
    <property type="evidence" value="ECO:0007669"/>
    <property type="project" value="TreeGrafter"/>
</dbReference>
<feature type="non-terminal residue" evidence="10">
    <location>
        <position position="1"/>
    </location>
</feature>
<dbReference type="PROSITE" id="PS51144">
    <property type="entry name" value="ALPHA_CA_2"/>
    <property type="match status" value="1"/>
</dbReference>
<dbReference type="Proteomes" id="UP000663824">
    <property type="component" value="Unassembled WGS sequence"/>
</dbReference>
<organism evidence="10 13">
    <name type="scientific">Rotaria magnacalcarata</name>
    <dbReference type="NCBI Taxonomy" id="392030"/>
    <lineage>
        <taxon>Eukaryota</taxon>
        <taxon>Metazoa</taxon>
        <taxon>Spiralia</taxon>
        <taxon>Gnathifera</taxon>
        <taxon>Rotifera</taxon>
        <taxon>Eurotatoria</taxon>
        <taxon>Bdelloidea</taxon>
        <taxon>Philodinida</taxon>
        <taxon>Philodinidae</taxon>
        <taxon>Rotaria</taxon>
    </lineage>
</organism>
<dbReference type="PANTHER" id="PTHR18952:SF265">
    <property type="entry name" value="CARBONIC ANHYDRASE"/>
    <property type="match status" value="1"/>
</dbReference>